<feature type="domain" description="F-box" evidence="1">
    <location>
        <begin position="8"/>
        <end position="37"/>
    </location>
</feature>
<keyword evidence="4" id="KW-1185">Reference proteome</keyword>
<dbReference type="InterPro" id="IPR036047">
    <property type="entry name" value="F-box-like_dom_sf"/>
</dbReference>
<dbReference type="Gramene" id="KQK02480">
    <property type="protein sequence ID" value="KQK02480"/>
    <property type="gene ID" value="BRADI_2g01726v3"/>
</dbReference>
<reference evidence="3" key="3">
    <citation type="submission" date="2018-08" db="UniProtKB">
        <authorList>
            <consortium name="EnsemblPlants"/>
        </authorList>
    </citation>
    <scope>IDENTIFICATION</scope>
    <source>
        <strain evidence="3">cv. Bd21</strain>
    </source>
</reference>
<accession>A0A0Q3FSU4</accession>
<evidence type="ECO:0000313" key="2">
    <source>
        <dbReference type="EMBL" id="KQK02480.2"/>
    </source>
</evidence>
<sequence length="418" mass="45092">MAAALHGELLLDIFSRLPDPIDLLRCAATCGPWFRVILAAIAAGHLNLPQLHRSSFVLGAFYQIAAVVSAANAPGNKPPCPPRFDPASACGSFSSFLPNSDGFFSPAMPLASRRGLILSRVVMPTPLDRRKLHLAVSHPLLAGRTRLLPLPPLDLDLTGYALLPDVDDPGAFRVLITAIVVSDSGDHNLMHAAYCYYSGTGLWSAPTECPSVEHLAMSGPRAGTVDAHGTAHWLYRDSNSSLYTLAVAGDATQAALTKLPIILHAVQRNRLIQLHLQPLFPCLTGAGELALVHNRRPDAADGKLDLWINKGAGDHGGSTWVRRPEELAKYKAAPLELLKVVGFAESAGKLLVCSVGMLSWLDVESGKTEMASSRHYPRDVCRSGSCQGYDSCSECTYNCRVIYKVHWPSFLSQISAWS</sequence>
<dbReference type="CDD" id="cd09917">
    <property type="entry name" value="F-box_SF"/>
    <property type="match status" value="1"/>
</dbReference>
<dbReference type="Pfam" id="PF12937">
    <property type="entry name" value="F-box-like"/>
    <property type="match status" value="1"/>
</dbReference>
<reference evidence="2" key="2">
    <citation type="submission" date="2017-06" db="EMBL/GenBank/DDBJ databases">
        <title>WGS assembly of Brachypodium distachyon.</title>
        <authorList>
            <consortium name="The International Brachypodium Initiative"/>
            <person name="Lucas S."/>
            <person name="Harmon-Smith M."/>
            <person name="Lail K."/>
            <person name="Tice H."/>
            <person name="Grimwood J."/>
            <person name="Bruce D."/>
            <person name="Barry K."/>
            <person name="Shu S."/>
            <person name="Lindquist E."/>
            <person name="Wang M."/>
            <person name="Pitluck S."/>
            <person name="Vogel J.P."/>
            <person name="Garvin D.F."/>
            <person name="Mockler T.C."/>
            <person name="Schmutz J."/>
            <person name="Rokhsar D."/>
            <person name="Bevan M.W."/>
        </authorList>
    </citation>
    <scope>NUCLEOTIDE SEQUENCE</scope>
    <source>
        <strain evidence="2">Bd21</strain>
    </source>
</reference>
<evidence type="ECO:0000259" key="1">
    <source>
        <dbReference type="Pfam" id="PF12937"/>
    </source>
</evidence>
<protein>
    <recommendedName>
        <fullName evidence="1">F-box domain-containing protein</fullName>
    </recommendedName>
</protein>
<dbReference type="EMBL" id="CM000881">
    <property type="protein sequence ID" value="KQK02480.2"/>
    <property type="molecule type" value="Genomic_DNA"/>
</dbReference>
<dbReference type="InterPro" id="IPR001810">
    <property type="entry name" value="F-box_dom"/>
</dbReference>
<gene>
    <name evidence="2" type="ORF">BRADI_2g01726v3</name>
</gene>
<dbReference type="EnsemblPlants" id="KQK02480">
    <property type="protein sequence ID" value="KQK02480"/>
    <property type="gene ID" value="BRADI_2g01726v3"/>
</dbReference>
<dbReference type="InParanoid" id="A0A0Q3FSU4"/>
<dbReference type="Gene3D" id="1.20.1280.50">
    <property type="match status" value="1"/>
</dbReference>
<dbReference type="SUPFAM" id="SSF81383">
    <property type="entry name" value="F-box domain"/>
    <property type="match status" value="1"/>
</dbReference>
<dbReference type="PANTHER" id="PTHR36140:SF2">
    <property type="entry name" value="OS01G0152950 PROTEIN"/>
    <property type="match status" value="1"/>
</dbReference>
<dbReference type="STRING" id="15368.A0A0Q3FSU4"/>
<dbReference type="Proteomes" id="UP000008810">
    <property type="component" value="Chromosome 2"/>
</dbReference>
<organism evidence="2">
    <name type="scientific">Brachypodium distachyon</name>
    <name type="common">Purple false brome</name>
    <name type="synonym">Trachynia distachya</name>
    <dbReference type="NCBI Taxonomy" id="15368"/>
    <lineage>
        <taxon>Eukaryota</taxon>
        <taxon>Viridiplantae</taxon>
        <taxon>Streptophyta</taxon>
        <taxon>Embryophyta</taxon>
        <taxon>Tracheophyta</taxon>
        <taxon>Spermatophyta</taxon>
        <taxon>Magnoliopsida</taxon>
        <taxon>Liliopsida</taxon>
        <taxon>Poales</taxon>
        <taxon>Poaceae</taxon>
        <taxon>BOP clade</taxon>
        <taxon>Pooideae</taxon>
        <taxon>Stipodae</taxon>
        <taxon>Brachypodieae</taxon>
        <taxon>Brachypodium</taxon>
    </lineage>
</organism>
<reference evidence="2 3" key="1">
    <citation type="journal article" date="2010" name="Nature">
        <title>Genome sequencing and analysis of the model grass Brachypodium distachyon.</title>
        <authorList>
            <consortium name="International Brachypodium Initiative"/>
        </authorList>
    </citation>
    <scope>NUCLEOTIDE SEQUENCE [LARGE SCALE GENOMIC DNA]</scope>
    <source>
        <strain evidence="2 3">Bd21</strain>
    </source>
</reference>
<dbReference type="AlphaFoldDB" id="A0A0Q3FSU4"/>
<proteinExistence type="predicted"/>
<dbReference type="OrthoDB" id="582186at2759"/>
<dbReference type="PANTHER" id="PTHR36140">
    <property type="entry name" value="F-BOX DOMAIN-CONTAINING PROTEIN-RELATED"/>
    <property type="match status" value="1"/>
</dbReference>
<evidence type="ECO:0000313" key="4">
    <source>
        <dbReference type="Proteomes" id="UP000008810"/>
    </source>
</evidence>
<name>A0A0Q3FSU4_BRADI</name>
<evidence type="ECO:0000313" key="3">
    <source>
        <dbReference type="EnsemblPlants" id="KQK02480"/>
    </source>
</evidence>